<dbReference type="InterPro" id="IPR011009">
    <property type="entry name" value="Kinase-like_dom_sf"/>
</dbReference>
<evidence type="ECO:0000259" key="2">
    <source>
        <dbReference type="PROSITE" id="PS50011"/>
    </source>
</evidence>
<dbReference type="EMBL" id="LXQD01000057">
    <property type="protein sequence ID" value="RCJ40122.1"/>
    <property type="molecule type" value="Genomic_DNA"/>
</dbReference>
<organism evidence="3 4">
    <name type="scientific">Nostoc minutum NIES-26</name>
    <dbReference type="NCBI Taxonomy" id="1844469"/>
    <lineage>
        <taxon>Bacteria</taxon>
        <taxon>Bacillati</taxon>
        <taxon>Cyanobacteriota</taxon>
        <taxon>Cyanophyceae</taxon>
        <taxon>Nostocales</taxon>
        <taxon>Nostocaceae</taxon>
        <taxon>Nostoc</taxon>
    </lineage>
</organism>
<dbReference type="InterPro" id="IPR024370">
    <property type="entry name" value="PBP_domain"/>
</dbReference>
<dbReference type="InterPro" id="IPR050811">
    <property type="entry name" value="Phosphate_ABC_transporter"/>
</dbReference>
<dbReference type="PANTHER" id="PTHR30570:SF1">
    <property type="entry name" value="PHOSPHATE-BINDING PROTEIN PSTS"/>
    <property type="match status" value="1"/>
</dbReference>
<dbReference type="Gene3D" id="3.40.190.10">
    <property type="entry name" value="Periplasmic binding protein-like II"/>
    <property type="match status" value="1"/>
</dbReference>
<keyword evidence="4" id="KW-1185">Reference proteome</keyword>
<evidence type="ECO:0000313" key="4">
    <source>
        <dbReference type="Proteomes" id="UP000252107"/>
    </source>
</evidence>
<accession>A0A367RY51</accession>
<sequence>MPIVDPNTLAKFYRCTLNAPLGCQKPIETIEKIPGAKFCLECGFPTTLPVPTELRGSLGTYRISEILRSQGMGRLYRGQTSNGQSVVVKEYLLPKQYFNAAEAQQRRTALSQVTKGNLTAPKDREFRLVSPSDTIADPKSDRVYLIFSGEIAALPTLKQVLSETGAFCASRVRQVLNQMLQSLHFLHSQPSSFVSEAISSGTAHGNLGLDSLVISDNDYVYVCDLASWEQLFVPAPNQVALPKQDLIDLGVMAFALWTGRAIHSASDAPLNPREAQHWPQDDPPLRDFLLRLLGLDTPFNSAAEARQALIKLPEPETAVGFQGNLSPSPAKPKSRKYWLLSLLALPLLGGLLWLLLPRSMSNTDAEITRFKLLIPSFADVNGIQPGQYPYTGEALGTWTTVLDKKPASDRKIRELLTQPKLDTAAIFNYRTYAPQRSPFDEVLAANAKANFAIATLSTQLPEGLIQEAIAYDGLLVYVPAYKSQNLPSALQGKISLAQLQQIFTGQLTNWKQLGANFPDLPIKPYRPMEPEALRLFQQKVLGNDPNLIAQFNKIEQRSTFNTLRSIAVGEKQGQKTEAGSISFGLLTKTWDQCKIYPLAIAQKNADPVQPLLRETTNGTTQPISPSDNLCLEKRPLLNISAFHRETYPLSAPLIIAYPRDNNLPGNVSGPLFANFLKTQDGQYLLQQAGLVPLQAAPKNYTLSPSMLNR</sequence>
<dbReference type="SUPFAM" id="SSF56112">
    <property type="entry name" value="Protein kinase-like (PK-like)"/>
    <property type="match status" value="1"/>
</dbReference>
<dbReference type="PANTHER" id="PTHR30570">
    <property type="entry name" value="PERIPLASMIC PHOSPHATE BINDING COMPONENT OF PHOSPHATE ABC TRANSPORTER"/>
    <property type="match status" value="1"/>
</dbReference>
<dbReference type="GO" id="GO:0005524">
    <property type="term" value="F:ATP binding"/>
    <property type="evidence" value="ECO:0007669"/>
    <property type="project" value="InterPro"/>
</dbReference>
<comment type="caution">
    <text evidence="3">The sequence shown here is derived from an EMBL/GenBank/DDBJ whole genome shotgun (WGS) entry which is preliminary data.</text>
</comment>
<dbReference type="Gene3D" id="1.10.510.10">
    <property type="entry name" value="Transferase(Phosphotransferase) domain 1"/>
    <property type="match status" value="1"/>
</dbReference>
<dbReference type="PROSITE" id="PS50011">
    <property type="entry name" value="PROTEIN_KINASE_DOM"/>
    <property type="match status" value="1"/>
</dbReference>
<dbReference type="GO" id="GO:0004672">
    <property type="term" value="F:protein kinase activity"/>
    <property type="evidence" value="ECO:0007669"/>
    <property type="project" value="InterPro"/>
</dbReference>
<dbReference type="AlphaFoldDB" id="A0A367RY51"/>
<keyword evidence="1" id="KW-0732">Signal</keyword>
<protein>
    <recommendedName>
        <fullName evidence="2">Protein kinase domain-containing protein</fullName>
    </recommendedName>
</protein>
<proteinExistence type="predicted"/>
<feature type="domain" description="Protein kinase" evidence="2">
    <location>
        <begin position="61"/>
        <end position="421"/>
    </location>
</feature>
<reference evidence="3" key="1">
    <citation type="submission" date="2016-04" db="EMBL/GenBank/DDBJ databases">
        <authorList>
            <person name="Tabuchi Yagui T.R."/>
        </authorList>
    </citation>
    <scope>NUCLEOTIDE SEQUENCE [LARGE SCALE GENOMIC DNA]</scope>
    <source>
        <strain evidence="3">NIES-26</strain>
    </source>
</reference>
<evidence type="ECO:0000313" key="3">
    <source>
        <dbReference type="EMBL" id="RCJ40122.1"/>
    </source>
</evidence>
<gene>
    <name evidence="3" type="ORF">A6770_38125</name>
</gene>
<dbReference type="SUPFAM" id="SSF53850">
    <property type="entry name" value="Periplasmic binding protein-like II"/>
    <property type="match status" value="1"/>
</dbReference>
<dbReference type="Proteomes" id="UP000252107">
    <property type="component" value="Unassembled WGS sequence"/>
</dbReference>
<evidence type="ECO:0000256" key="1">
    <source>
        <dbReference type="ARBA" id="ARBA00022729"/>
    </source>
</evidence>
<dbReference type="InterPro" id="IPR000719">
    <property type="entry name" value="Prot_kinase_dom"/>
</dbReference>
<name>A0A367RY51_9NOSO</name>
<dbReference type="Pfam" id="PF12849">
    <property type="entry name" value="PBP_like_2"/>
    <property type="match status" value="1"/>
</dbReference>